<feature type="compositionally biased region" description="Basic and acidic residues" evidence="1">
    <location>
        <begin position="104"/>
        <end position="114"/>
    </location>
</feature>
<evidence type="ECO:0000256" key="1">
    <source>
        <dbReference type="SAM" id="MobiDB-lite"/>
    </source>
</evidence>
<gene>
    <name evidence="2" type="ORF">QTJ16_000424</name>
</gene>
<dbReference type="EMBL" id="JAUBYV010000001">
    <property type="protein sequence ID" value="KAK2629604.1"/>
    <property type="molecule type" value="Genomic_DNA"/>
</dbReference>
<evidence type="ECO:0000313" key="2">
    <source>
        <dbReference type="EMBL" id="KAK2629604.1"/>
    </source>
</evidence>
<evidence type="ECO:0008006" key="4">
    <source>
        <dbReference type="Google" id="ProtNLM"/>
    </source>
</evidence>
<feature type="compositionally biased region" description="Acidic residues" evidence="1">
    <location>
        <begin position="459"/>
        <end position="473"/>
    </location>
</feature>
<sequence>MAPSASYRNANRRQNRSGVDHGEYEGIPIRHWRREDVTVAPPPIPDSTASQNDIWAVELPHGMPKDSQLLPQHSQDLLRAARSGKIYKRPAPADEEEVEPETIINDKPEKKDDDIKEKGFTAKSWKQIPRHLEGTDVGYLAKRRKNLVTLSLKPTVSVATVIKATVKRIDAAGNEYVQDVVVPQGQKLEGEVISQTQIPDPSAAVDVAVAHATPPKRKSTSKKKSKGPGRGRKKKPAAAPTSAPQVAPIEGAALLPSAEGAVGPDGIKTSNANHSTPTQNEDTEMGDGSQPNSDEDDGDDGDDGDEGDDDEGSVDVQGLASKPDHQPSPSELPTPFLPPTPSLDAEDTAMGGTESNPAPPRHGTDRLEGNLGSPLKNVAMMTSAIASPLESPILEPTAATPHHEAALSPASAPAPENVTLETLEKQMQQQTTELAPPTLPPPPPELTTTEIVAAIEERQAEEDEEEMLLDMVDEANRAKNDASKEQMAVVASSPARVDSKKDPGAESAPKELLQPNESEVRAEEKSEPRETPAEEDDDDYPDLLGGLEESLKTPQAKAESPKTAVQEMGGATENEASESNSQHEEMLL</sequence>
<comment type="caution">
    <text evidence="2">The sequence shown here is derived from an EMBL/GenBank/DDBJ whole genome shotgun (WGS) entry which is preliminary data.</text>
</comment>
<feature type="compositionally biased region" description="Pro residues" evidence="1">
    <location>
        <begin position="330"/>
        <end position="341"/>
    </location>
</feature>
<keyword evidence="3" id="KW-1185">Reference proteome</keyword>
<dbReference type="Proteomes" id="UP001285354">
    <property type="component" value="Unassembled WGS sequence"/>
</dbReference>
<reference evidence="2" key="1">
    <citation type="submission" date="2023-06" db="EMBL/GenBank/DDBJ databases">
        <title>Draft genome of Marssonina rosae.</title>
        <authorList>
            <person name="Cheng Q."/>
        </authorList>
    </citation>
    <scope>NUCLEOTIDE SEQUENCE</scope>
    <source>
        <strain evidence="2">R4</strain>
    </source>
</reference>
<organism evidence="2 3">
    <name type="scientific">Diplocarpon rosae</name>
    <dbReference type="NCBI Taxonomy" id="946125"/>
    <lineage>
        <taxon>Eukaryota</taxon>
        <taxon>Fungi</taxon>
        <taxon>Dikarya</taxon>
        <taxon>Ascomycota</taxon>
        <taxon>Pezizomycotina</taxon>
        <taxon>Leotiomycetes</taxon>
        <taxon>Helotiales</taxon>
        <taxon>Drepanopezizaceae</taxon>
        <taxon>Diplocarpon</taxon>
    </lineage>
</organism>
<feature type="region of interest" description="Disordered" evidence="1">
    <location>
        <begin position="425"/>
        <end position="588"/>
    </location>
</feature>
<name>A0AAD9T6P6_9HELO</name>
<proteinExistence type="predicted"/>
<feature type="region of interest" description="Disordered" evidence="1">
    <location>
        <begin position="1"/>
        <end position="50"/>
    </location>
</feature>
<accession>A0AAD9T6P6</accession>
<evidence type="ECO:0000313" key="3">
    <source>
        <dbReference type="Proteomes" id="UP001285354"/>
    </source>
</evidence>
<feature type="compositionally biased region" description="Polar residues" evidence="1">
    <location>
        <begin position="268"/>
        <end position="280"/>
    </location>
</feature>
<feature type="region of interest" description="Disordered" evidence="1">
    <location>
        <begin position="87"/>
        <end position="114"/>
    </location>
</feature>
<protein>
    <recommendedName>
        <fullName evidence="4">Lyr family protein</fullName>
    </recommendedName>
</protein>
<dbReference type="AlphaFoldDB" id="A0AAD9T6P6"/>
<feature type="compositionally biased region" description="Basic residues" evidence="1">
    <location>
        <begin position="214"/>
        <end position="236"/>
    </location>
</feature>
<feature type="compositionally biased region" description="Basic and acidic residues" evidence="1">
    <location>
        <begin position="474"/>
        <end position="484"/>
    </location>
</feature>
<feature type="region of interest" description="Disordered" evidence="1">
    <location>
        <begin position="210"/>
        <end position="375"/>
    </location>
</feature>
<feature type="compositionally biased region" description="Acidic residues" evidence="1">
    <location>
        <begin position="293"/>
        <end position="313"/>
    </location>
</feature>
<feature type="compositionally biased region" description="Basic and acidic residues" evidence="1">
    <location>
        <begin position="518"/>
        <end position="532"/>
    </location>
</feature>